<accession>A0A2G2Z0B3</accession>
<dbReference type="EMBL" id="AYRZ02000007">
    <property type="protein sequence ID" value="PHT75438.1"/>
    <property type="molecule type" value="Genomic_DNA"/>
</dbReference>
<organism evidence="1 2">
    <name type="scientific">Capsicum annuum</name>
    <name type="common">Capsicum pepper</name>
    <dbReference type="NCBI Taxonomy" id="4072"/>
    <lineage>
        <taxon>Eukaryota</taxon>
        <taxon>Viridiplantae</taxon>
        <taxon>Streptophyta</taxon>
        <taxon>Embryophyta</taxon>
        <taxon>Tracheophyta</taxon>
        <taxon>Spermatophyta</taxon>
        <taxon>Magnoliopsida</taxon>
        <taxon>eudicotyledons</taxon>
        <taxon>Gunneridae</taxon>
        <taxon>Pentapetalae</taxon>
        <taxon>asterids</taxon>
        <taxon>lamiids</taxon>
        <taxon>Solanales</taxon>
        <taxon>Solanaceae</taxon>
        <taxon>Solanoideae</taxon>
        <taxon>Capsiceae</taxon>
        <taxon>Capsicum</taxon>
    </lineage>
</organism>
<reference evidence="1 2" key="1">
    <citation type="journal article" date="2014" name="Nat. Genet.">
        <title>Genome sequence of the hot pepper provides insights into the evolution of pungency in Capsicum species.</title>
        <authorList>
            <person name="Kim S."/>
            <person name="Park M."/>
            <person name="Yeom S.I."/>
            <person name="Kim Y.M."/>
            <person name="Lee J.M."/>
            <person name="Lee H.A."/>
            <person name="Seo E."/>
            <person name="Choi J."/>
            <person name="Cheong K."/>
            <person name="Kim K.T."/>
            <person name="Jung K."/>
            <person name="Lee G.W."/>
            <person name="Oh S.K."/>
            <person name="Bae C."/>
            <person name="Kim S.B."/>
            <person name="Lee H.Y."/>
            <person name="Kim S.Y."/>
            <person name="Kim M.S."/>
            <person name="Kang B.C."/>
            <person name="Jo Y.D."/>
            <person name="Yang H.B."/>
            <person name="Jeong H.J."/>
            <person name="Kang W.H."/>
            <person name="Kwon J.K."/>
            <person name="Shin C."/>
            <person name="Lim J.Y."/>
            <person name="Park J.H."/>
            <person name="Huh J.H."/>
            <person name="Kim J.S."/>
            <person name="Kim B.D."/>
            <person name="Cohen O."/>
            <person name="Paran I."/>
            <person name="Suh M.C."/>
            <person name="Lee S.B."/>
            <person name="Kim Y.K."/>
            <person name="Shin Y."/>
            <person name="Noh S.J."/>
            <person name="Park J."/>
            <person name="Seo Y.S."/>
            <person name="Kwon S.Y."/>
            <person name="Kim H.A."/>
            <person name="Park J.M."/>
            <person name="Kim H.J."/>
            <person name="Choi S.B."/>
            <person name="Bosland P.W."/>
            <person name="Reeves G."/>
            <person name="Jo S.H."/>
            <person name="Lee B.W."/>
            <person name="Cho H.T."/>
            <person name="Choi H.S."/>
            <person name="Lee M.S."/>
            <person name="Yu Y."/>
            <person name="Do Choi Y."/>
            <person name="Park B.S."/>
            <person name="van Deynze A."/>
            <person name="Ashrafi H."/>
            <person name="Hill T."/>
            <person name="Kim W.T."/>
            <person name="Pai H.S."/>
            <person name="Ahn H.K."/>
            <person name="Yeam I."/>
            <person name="Giovannoni J.J."/>
            <person name="Rose J.K."/>
            <person name="Sorensen I."/>
            <person name="Lee S.J."/>
            <person name="Kim R.W."/>
            <person name="Choi I.Y."/>
            <person name="Choi B.S."/>
            <person name="Lim J.S."/>
            <person name="Lee Y.H."/>
            <person name="Choi D."/>
        </authorList>
    </citation>
    <scope>NUCLEOTIDE SEQUENCE [LARGE SCALE GENOMIC DNA]</scope>
    <source>
        <strain evidence="2">cv. CM334</strain>
    </source>
</reference>
<evidence type="ECO:0000313" key="2">
    <source>
        <dbReference type="Proteomes" id="UP000222542"/>
    </source>
</evidence>
<comment type="caution">
    <text evidence="1">The sequence shown here is derived from an EMBL/GenBank/DDBJ whole genome shotgun (WGS) entry which is preliminary data.</text>
</comment>
<dbReference type="Proteomes" id="UP000222542">
    <property type="component" value="Unassembled WGS sequence"/>
</dbReference>
<keyword evidence="2" id="KW-1185">Reference proteome</keyword>
<protein>
    <submittedName>
        <fullName evidence="1">Uncharacterized protein</fullName>
    </submittedName>
</protein>
<proteinExistence type="predicted"/>
<dbReference type="AlphaFoldDB" id="A0A2G2Z0B3"/>
<dbReference type="Gramene" id="PHT75438">
    <property type="protein sequence ID" value="PHT75438"/>
    <property type="gene ID" value="T459_18960"/>
</dbReference>
<evidence type="ECO:0000313" key="1">
    <source>
        <dbReference type="EMBL" id="PHT75438.1"/>
    </source>
</evidence>
<gene>
    <name evidence="1" type="ORF">T459_18960</name>
</gene>
<name>A0A2G2Z0B3_CAPAN</name>
<reference evidence="1 2" key="2">
    <citation type="journal article" date="2017" name="Genome Biol.">
        <title>New reference genome sequences of hot pepper reveal the massive evolution of plant disease-resistance genes by retroduplication.</title>
        <authorList>
            <person name="Kim S."/>
            <person name="Park J."/>
            <person name="Yeom S.I."/>
            <person name="Kim Y.M."/>
            <person name="Seo E."/>
            <person name="Kim K.T."/>
            <person name="Kim M.S."/>
            <person name="Lee J.M."/>
            <person name="Cheong K."/>
            <person name="Shin H.S."/>
            <person name="Kim S.B."/>
            <person name="Han K."/>
            <person name="Lee J."/>
            <person name="Park M."/>
            <person name="Lee H.A."/>
            <person name="Lee H.Y."/>
            <person name="Lee Y."/>
            <person name="Oh S."/>
            <person name="Lee J.H."/>
            <person name="Choi E."/>
            <person name="Choi E."/>
            <person name="Lee S.E."/>
            <person name="Jeon J."/>
            <person name="Kim H."/>
            <person name="Choi G."/>
            <person name="Song H."/>
            <person name="Lee J."/>
            <person name="Lee S.C."/>
            <person name="Kwon J.K."/>
            <person name="Lee H.Y."/>
            <person name="Koo N."/>
            <person name="Hong Y."/>
            <person name="Kim R.W."/>
            <person name="Kang W.H."/>
            <person name="Huh J.H."/>
            <person name="Kang B.C."/>
            <person name="Yang T.J."/>
            <person name="Lee Y.H."/>
            <person name="Bennetzen J.L."/>
            <person name="Choi D."/>
        </authorList>
    </citation>
    <scope>NUCLEOTIDE SEQUENCE [LARGE SCALE GENOMIC DNA]</scope>
    <source>
        <strain evidence="2">cv. CM334</strain>
    </source>
</reference>
<sequence length="123" mass="14198">MTTDNQMHDAGKTMAETSIATTNRTNTPQAMILAEKPGKFAGIDFKRWQEKILFYLTTLCLQRFTFQKAPELSEGTSKQKCFVIVEAWKYSDFLCWNYILCGLQDDLYNVYSGTKKQKSYGEH</sequence>